<comment type="caution">
    <text evidence="4">The sequence shown here is derived from an EMBL/GenBank/DDBJ whole genome shotgun (WGS) entry which is preliminary data.</text>
</comment>
<feature type="domain" description="Enoyl reductase (ER)" evidence="3">
    <location>
        <begin position="11"/>
        <end position="324"/>
    </location>
</feature>
<accession>A0ABU3DKG2</accession>
<dbReference type="PANTHER" id="PTHR48106:SF2">
    <property type="entry name" value="ZN2+-BINDING DEHYDROGENASE"/>
    <property type="match status" value="1"/>
</dbReference>
<dbReference type="SMART" id="SM00829">
    <property type="entry name" value="PKS_ER"/>
    <property type="match status" value="1"/>
</dbReference>
<keyword evidence="2" id="KW-0560">Oxidoreductase</keyword>
<reference evidence="4 5" key="1">
    <citation type="submission" date="2023-09" db="EMBL/GenBank/DDBJ databases">
        <authorList>
            <person name="Rey-Velasco X."/>
        </authorList>
    </citation>
    <scope>NUCLEOTIDE SEQUENCE [LARGE SCALE GENOMIC DNA]</scope>
    <source>
        <strain evidence="4 5">F158</strain>
    </source>
</reference>
<proteinExistence type="predicted"/>
<dbReference type="Gene3D" id="3.40.50.720">
    <property type="entry name" value="NAD(P)-binding Rossmann-like Domain"/>
    <property type="match status" value="1"/>
</dbReference>
<name>A0ABU3DKG2_9RHOB</name>
<protein>
    <submittedName>
        <fullName evidence="4">Zinc-binding dehydrogenase</fullName>
    </submittedName>
</protein>
<evidence type="ECO:0000259" key="3">
    <source>
        <dbReference type="SMART" id="SM00829"/>
    </source>
</evidence>
<sequence length="326" mass="34071">MKAAVHDTFGEPADVLKARDVETPEPGQGEVRIRTILSPIHNHDLWTIRGNYGYKPPLPGAIGGSEAAGVVDAVGDGVEEGLLGRRVSVADVHGSWAEFFIAPAGGLLPLPDAISDELGAQLIAMPFSAISLLETLKAGKGDWIIQTAANGAVGRIMAVLAKSRGINLLNLVRRTEAADELRDAGFTNVISTSDEDWTDKARAVIGDGAALSAIDSVGGDISARLVELLSQDGELVVFGTATGAPMPLSSGALIMKHITVRGFWGARVSKDMDDARRKALTRELVELAVKGELKLETGGTFGLDDLGAALDAALTPGRAGKVMLRP</sequence>
<dbReference type="InterPro" id="IPR013154">
    <property type="entry name" value="ADH-like_N"/>
</dbReference>
<dbReference type="RefSeq" id="WP_311693472.1">
    <property type="nucleotide sequence ID" value="NZ_JAVRHL010000004.1"/>
</dbReference>
<dbReference type="SUPFAM" id="SSF51735">
    <property type="entry name" value="NAD(P)-binding Rossmann-fold domains"/>
    <property type="match status" value="1"/>
</dbReference>
<evidence type="ECO:0000256" key="1">
    <source>
        <dbReference type="ARBA" id="ARBA00022857"/>
    </source>
</evidence>
<organism evidence="4 5">
    <name type="scientific">Tropicimonas omnivorans</name>
    <dbReference type="NCBI Taxonomy" id="3075590"/>
    <lineage>
        <taxon>Bacteria</taxon>
        <taxon>Pseudomonadati</taxon>
        <taxon>Pseudomonadota</taxon>
        <taxon>Alphaproteobacteria</taxon>
        <taxon>Rhodobacterales</taxon>
        <taxon>Roseobacteraceae</taxon>
        <taxon>Tropicimonas</taxon>
    </lineage>
</organism>
<dbReference type="SUPFAM" id="SSF50129">
    <property type="entry name" value="GroES-like"/>
    <property type="match status" value="1"/>
</dbReference>
<evidence type="ECO:0000313" key="4">
    <source>
        <dbReference type="EMBL" id="MDT0684203.1"/>
    </source>
</evidence>
<evidence type="ECO:0000256" key="2">
    <source>
        <dbReference type="ARBA" id="ARBA00023002"/>
    </source>
</evidence>
<keyword evidence="5" id="KW-1185">Reference proteome</keyword>
<dbReference type="EMBL" id="JAVRHL010000004">
    <property type="protein sequence ID" value="MDT0684203.1"/>
    <property type="molecule type" value="Genomic_DNA"/>
</dbReference>
<dbReference type="InterPro" id="IPR013149">
    <property type="entry name" value="ADH-like_C"/>
</dbReference>
<evidence type="ECO:0000313" key="5">
    <source>
        <dbReference type="Proteomes" id="UP001265259"/>
    </source>
</evidence>
<dbReference type="InterPro" id="IPR036291">
    <property type="entry name" value="NAD(P)-bd_dom_sf"/>
</dbReference>
<dbReference type="InterPro" id="IPR020843">
    <property type="entry name" value="ER"/>
</dbReference>
<dbReference type="Pfam" id="PF00107">
    <property type="entry name" value="ADH_zinc_N"/>
    <property type="match status" value="1"/>
</dbReference>
<gene>
    <name evidence="4" type="ORF">RM543_16075</name>
</gene>
<dbReference type="CDD" id="cd08292">
    <property type="entry name" value="ETR_like_2"/>
    <property type="match status" value="1"/>
</dbReference>
<dbReference type="Pfam" id="PF08240">
    <property type="entry name" value="ADH_N"/>
    <property type="match status" value="1"/>
</dbReference>
<dbReference type="Gene3D" id="3.90.180.10">
    <property type="entry name" value="Medium-chain alcohol dehydrogenases, catalytic domain"/>
    <property type="match status" value="1"/>
</dbReference>
<keyword evidence="1" id="KW-0521">NADP</keyword>
<dbReference type="InterPro" id="IPR011032">
    <property type="entry name" value="GroES-like_sf"/>
</dbReference>
<dbReference type="PANTHER" id="PTHR48106">
    <property type="entry name" value="QUINONE OXIDOREDUCTASE PIG3-RELATED"/>
    <property type="match status" value="1"/>
</dbReference>
<dbReference type="Proteomes" id="UP001265259">
    <property type="component" value="Unassembled WGS sequence"/>
</dbReference>